<dbReference type="RefSeq" id="XP_008084693.1">
    <property type="nucleotide sequence ID" value="XM_008086502.1"/>
</dbReference>
<name>S3CT34_GLAL2</name>
<organism evidence="1 2">
    <name type="scientific">Glarea lozoyensis (strain ATCC 20868 / MF5171)</name>
    <dbReference type="NCBI Taxonomy" id="1116229"/>
    <lineage>
        <taxon>Eukaryota</taxon>
        <taxon>Fungi</taxon>
        <taxon>Dikarya</taxon>
        <taxon>Ascomycota</taxon>
        <taxon>Pezizomycotina</taxon>
        <taxon>Leotiomycetes</taxon>
        <taxon>Helotiales</taxon>
        <taxon>Helotiaceae</taxon>
        <taxon>Glarea</taxon>
    </lineage>
</organism>
<dbReference type="EMBL" id="KE145368">
    <property type="protein sequence ID" value="EPE28785.1"/>
    <property type="molecule type" value="Genomic_DNA"/>
</dbReference>
<dbReference type="Pfam" id="PF07366">
    <property type="entry name" value="SnoaL"/>
    <property type="match status" value="1"/>
</dbReference>
<dbReference type="HOGENOM" id="CLU_100997_5_3_1"/>
<evidence type="ECO:0000313" key="1">
    <source>
        <dbReference type="EMBL" id="EPE28785.1"/>
    </source>
</evidence>
<dbReference type="GeneID" id="19468953"/>
<accession>S3CT34</accession>
<dbReference type="OMA" id="MSPLENK"/>
<gene>
    <name evidence="1" type="ORF">GLAREA_09906</name>
</gene>
<dbReference type="OrthoDB" id="3428563at2759"/>
<dbReference type="Gene3D" id="3.10.450.50">
    <property type="match status" value="1"/>
</dbReference>
<sequence length="141" mass="15959">MATPLPSPSALRLQYASYLEFCNAHAFSSMESFYTSPIKINDVPLAPADVTAQFRPLVAAFPDWHWEIRHFAIEGEYLHLHFKVGGTHLGIFEGIAPTGRRVETSQFTLYHVVQGRYAEVWDVTDFEGVREQIRVGMEGSE</sequence>
<dbReference type="AlphaFoldDB" id="S3CT34"/>
<protein>
    <submittedName>
        <fullName evidence="1">NTF2-like protein</fullName>
    </submittedName>
</protein>
<reference evidence="1 2" key="1">
    <citation type="journal article" date="2013" name="BMC Genomics">
        <title>Genomics-driven discovery of the pneumocandin biosynthetic gene cluster in the fungus Glarea lozoyensis.</title>
        <authorList>
            <person name="Chen L."/>
            <person name="Yue Q."/>
            <person name="Zhang X."/>
            <person name="Xiang M."/>
            <person name="Wang C."/>
            <person name="Li S."/>
            <person name="Che Y."/>
            <person name="Ortiz-Lopez F.J."/>
            <person name="Bills G.F."/>
            <person name="Liu X."/>
            <person name="An Z."/>
        </authorList>
    </citation>
    <scope>NUCLEOTIDE SEQUENCE [LARGE SCALE GENOMIC DNA]</scope>
    <source>
        <strain evidence="2">ATCC 20868 / MF5171</strain>
    </source>
</reference>
<dbReference type="Proteomes" id="UP000016922">
    <property type="component" value="Unassembled WGS sequence"/>
</dbReference>
<dbReference type="InterPro" id="IPR009959">
    <property type="entry name" value="Cyclase_SnoaL-like"/>
</dbReference>
<dbReference type="SUPFAM" id="SSF54427">
    <property type="entry name" value="NTF2-like"/>
    <property type="match status" value="1"/>
</dbReference>
<dbReference type="KEGG" id="glz:GLAREA_09906"/>
<keyword evidence="2" id="KW-1185">Reference proteome</keyword>
<dbReference type="InterPro" id="IPR032710">
    <property type="entry name" value="NTF2-like_dom_sf"/>
</dbReference>
<proteinExistence type="predicted"/>
<evidence type="ECO:0000313" key="2">
    <source>
        <dbReference type="Proteomes" id="UP000016922"/>
    </source>
</evidence>
<dbReference type="GO" id="GO:0030638">
    <property type="term" value="P:polyketide metabolic process"/>
    <property type="evidence" value="ECO:0007669"/>
    <property type="project" value="InterPro"/>
</dbReference>